<name>A0A4R3HU58_9GAMM</name>
<evidence type="ECO:0000313" key="2">
    <source>
        <dbReference type="EMBL" id="TCS35203.1"/>
    </source>
</evidence>
<keyword evidence="2" id="KW-0223">Dioxygenase</keyword>
<accession>A0A4R3HU58</accession>
<dbReference type="AlphaFoldDB" id="A0A4R3HU58"/>
<dbReference type="PROSITE" id="PS51819">
    <property type="entry name" value="VOC"/>
    <property type="match status" value="1"/>
</dbReference>
<dbReference type="InterPro" id="IPR029068">
    <property type="entry name" value="Glyas_Bleomycin-R_OHBP_Dase"/>
</dbReference>
<feature type="domain" description="VOC" evidence="1">
    <location>
        <begin position="4"/>
        <end position="127"/>
    </location>
</feature>
<dbReference type="GO" id="GO:0016829">
    <property type="term" value="F:lyase activity"/>
    <property type="evidence" value="ECO:0007669"/>
    <property type="project" value="UniProtKB-KW"/>
</dbReference>
<keyword evidence="3" id="KW-1185">Reference proteome</keyword>
<keyword evidence="2" id="KW-0456">Lyase</keyword>
<evidence type="ECO:0000259" key="1">
    <source>
        <dbReference type="PROSITE" id="PS51819"/>
    </source>
</evidence>
<sequence>MAVKFVNTIVFVSDLAESKRFYSDLLGIKVKEELESIIFFENHLVLHSDKPILDSVFKTESKSRLNPIGANNILIYFECESLSELESTFGKVSSKAKVIHEIEVQDWGQKVFRFFDPDGHILEFGLKNGLNEKT</sequence>
<dbReference type="EMBL" id="SLZR01000036">
    <property type="protein sequence ID" value="TCS35203.1"/>
    <property type="molecule type" value="Genomic_DNA"/>
</dbReference>
<protein>
    <submittedName>
        <fullName evidence="2">Catechol 2,3-dioxygenase-like lactoylglutathione lyase family enzyme</fullName>
    </submittedName>
</protein>
<proteinExistence type="predicted"/>
<dbReference type="Pfam" id="PF12681">
    <property type="entry name" value="Glyoxalase_2"/>
    <property type="match status" value="1"/>
</dbReference>
<dbReference type="GO" id="GO:0051213">
    <property type="term" value="F:dioxygenase activity"/>
    <property type="evidence" value="ECO:0007669"/>
    <property type="project" value="UniProtKB-KW"/>
</dbReference>
<dbReference type="InterPro" id="IPR037523">
    <property type="entry name" value="VOC_core"/>
</dbReference>
<dbReference type="RefSeq" id="WP_165902002.1">
    <property type="nucleotide sequence ID" value="NZ_SLZR01000036.1"/>
</dbReference>
<dbReference type="Gene3D" id="3.10.180.10">
    <property type="entry name" value="2,3-Dihydroxybiphenyl 1,2-Dioxygenase, domain 1"/>
    <property type="match status" value="1"/>
</dbReference>
<dbReference type="InterPro" id="IPR025870">
    <property type="entry name" value="Glyoxalase-like_dom"/>
</dbReference>
<organism evidence="2 3">
    <name type="scientific">Reinekea marinisedimentorum</name>
    <dbReference type="NCBI Taxonomy" id="230495"/>
    <lineage>
        <taxon>Bacteria</taxon>
        <taxon>Pseudomonadati</taxon>
        <taxon>Pseudomonadota</taxon>
        <taxon>Gammaproteobacteria</taxon>
        <taxon>Oceanospirillales</taxon>
        <taxon>Saccharospirillaceae</taxon>
        <taxon>Reinekea</taxon>
    </lineage>
</organism>
<keyword evidence="2" id="KW-0560">Oxidoreductase</keyword>
<gene>
    <name evidence="2" type="ORF">BCF53_1368</name>
</gene>
<reference evidence="2 3" key="1">
    <citation type="submission" date="2019-03" db="EMBL/GenBank/DDBJ databases">
        <title>Genomic Encyclopedia of Archaeal and Bacterial Type Strains, Phase II (KMG-II): from individual species to whole genera.</title>
        <authorList>
            <person name="Goeker M."/>
        </authorList>
    </citation>
    <scope>NUCLEOTIDE SEQUENCE [LARGE SCALE GENOMIC DNA]</scope>
    <source>
        <strain evidence="2 3">DSM 15388</strain>
    </source>
</reference>
<comment type="caution">
    <text evidence="2">The sequence shown here is derived from an EMBL/GenBank/DDBJ whole genome shotgun (WGS) entry which is preliminary data.</text>
</comment>
<dbReference type="Proteomes" id="UP000295793">
    <property type="component" value="Unassembled WGS sequence"/>
</dbReference>
<evidence type="ECO:0000313" key="3">
    <source>
        <dbReference type="Proteomes" id="UP000295793"/>
    </source>
</evidence>
<dbReference type="SUPFAM" id="SSF54593">
    <property type="entry name" value="Glyoxalase/Bleomycin resistance protein/Dihydroxybiphenyl dioxygenase"/>
    <property type="match status" value="1"/>
</dbReference>